<name>A0A0K1IX84_HALGI</name>
<reference evidence="2" key="3">
    <citation type="journal article" date="2021" name="Front. Microbiol.">
        <title>Cellular and Genomic Properties of Haloferax gibbonsii LR2-5, the Host of Euryarchaeal Virus HFTV1.</title>
        <authorList>
            <person name="Tittes C."/>
            <person name="Schwarzer S."/>
            <person name="Pfeiffer F."/>
            <person name="Dyall-Smith M."/>
            <person name="Rodriguez-Franco M."/>
            <person name="Oksanen H.M."/>
            <person name="Quax T.E.F."/>
        </authorList>
    </citation>
    <scope>NUCLEOTIDE SEQUENCE</scope>
    <source>
        <strain evidence="2">LR2-5</strain>
    </source>
</reference>
<dbReference type="RefSeq" id="WP_004974233.1">
    <property type="nucleotide sequence ID" value="NZ_CP011947.1"/>
</dbReference>
<proteinExistence type="predicted"/>
<dbReference type="PATRIC" id="fig|35746.4.peg.3147"/>
<sequence length="136" mass="14187">MTDPTTASAIREIQDAALTRALTDGDHARQSLAVAGALETARTEATETEFDGGGVTLAASLAFVSTLFAHRRLRESLRSSVRASDDSAWYPSGAPARVDDDLVVAGARLAVRRFDVDPALVGALGDVSTEKVASGE</sequence>
<protein>
    <submittedName>
        <fullName evidence="1">Uncharacterized protein</fullName>
    </submittedName>
</protein>
<dbReference type="AlphaFoldDB" id="A0A0K1IX84"/>
<reference evidence="1" key="2">
    <citation type="submission" date="2015-06" db="EMBL/GenBank/DDBJ databases">
        <authorList>
            <person name="Hoefler B.C."/>
            <person name="Straight P.D."/>
        </authorList>
    </citation>
    <scope>NUCLEOTIDE SEQUENCE [LARGE SCALE GENOMIC DNA]</scope>
    <source>
        <strain evidence="1">ARA6</strain>
    </source>
</reference>
<gene>
    <name evidence="1" type="ORF">ABY42_14625</name>
    <name evidence="2" type="ORF">HfgLR_08790</name>
</gene>
<reference evidence="3" key="1">
    <citation type="journal article" date="2015" name="J. Biotechnol.">
        <title>Complete genome sequence of Haloferax gibbonsii strain ARA6, a potential producer of polyhydroxyalkanoates and halocins isolated from Araruama, Rio de Janeiro, Brasil.</title>
        <authorList>
            <person name="Pinto L.H."/>
            <person name="D'Alincourt Carvalho-Assef A.P."/>
            <person name="Vieira R.P."/>
            <person name="Clementino M.M."/>
            <person name="Albano R.M."/>
        </authorList>
    </citation>
    <scope>NUCLEOTIDE SEQUENCE [LARGE SCALE GENOMIC DNA]</scope>
    <source>
        <strain evidence="3">ARA6</strain>
    </source>
</reference>
<dbReference type="Proteomes" id="UP000663064">
    <property type="component" value="Chromosome"/>
</dbReference>
<dbReference type="KEGG" id="hgi:ABY42_14625"/>
<evidence type="ECO:0000313" key="2">
    <source>
        <dbReference type="EMBL" id="QOS11899.1"/>
    </source>
</evidence>
<evidence type="ECO:0000313" key="1">
    <source>
        <dbReference type="EMBL" id="AKU08910.1"/>
    </source>
</evidence>
<dbReference type="EMBL" id="CP063205">
    <property type="protein sequence ID" value="QOS11899.1"/>
    <property type="molecule type" value="Genomic_DNA"/>
</dbReference>
<accession>A0A0K1IX84</accession>
<dbReference type="EMBL" id="CP011947">
    <property type="protein sequence ID" value="AKU08910.1"/>
    <property type="molecule type" value="Genomic_DNA"/>
</dbReference>
<evidence type="ECO:0000313" key="3">
    <source>
        <dbReference type="Proteomes" id="UP000066124"/>
    </source>
</evidence>
<dbReference type="GeneID" id="59459416"/>
<dbReference type="Proteomes" id="UP000066124">
    <property type="component" value="Chromosome"/>
</dbReference>
<organism evidence="1 3">
    <name type="scientific">Haloferax gibbonsii</name>
    <dbReference type="NCBI Taxonomy" id="35746"/>
    <lineage>
        <taxon>Archaea</taxon>
        <taxon>Methanobacteriati</taxon>
        <taxon>Methanobacteriota</taxon>
        <taxon>Stenosarchaea group</taxon>
        <taxon>Halobacteria</taxon>
        <taxon>Halobacteriales</taxon>
        <taxon>Haloferacaceae</taxon>
        <taxon>Haloferax</taxon>
    </lineage>
</organism>